<dbReference type="Pfam" id="PF01321">
    <property type="entry name" value="Creatinase_N"/>
    <property type="match status" value="1"/>
</dbReference>
<dbReference type="Pfam" id="PF00557">
    <property type="entry name" value="Peptidase_M24"/>
    <property type="match status" value="1"/>
</dbReference>
<dbReference type="Gene3D" id="3.90.230.10">
    <property type="entry name" value="Creatinase/methionine aminopeptidase superfamily"/>
    <property type="match status" value="1"/>
</dbReference>
<dbReference type="SUPFAM" id="SSF53092">
    <property type="entry name" value="Creatinase/prolidase N-terminal domain"/>
    <property type="match status" value="1"/>
</dbReference>
<dbReference type="PANTHER" id="PTHR46112">
    <property type="entry name" value="AMINOPEPTIDASE"/>
    <property type="match status" value="1"/>
</dbReference>
<dbReference type="OrthoDB" id="9995434at2759"/>
<dbReference type="PANTHER" id="PTHR46112:SF3">
    <property type="entry name" value="AMINOPEPTIDASE YPDF"/>
    <property type="match status" value="1"/>
</dbReference>
<protein>
    <recommendedName>
        <fullName evidence="1">Probable Xaa-Pro aminopeptidase P</fullName>
    </recommendedName>
</protein>
<keyword evidence="4" id="KW-0378">Hydrolase</keyword>
<evidence type="ECO:0000313" key="4">
    <source>
        <dbReference type="EMBL" id="KPA36125.1"/>
    </source>
</evidence>
<gene>
    <name evidence="4" type="ORF">FLAG1_11126</name>
</gene>
<comment type="caution">
    <text evidence="4">The sequence shown here is derived from an EMBL/GenBank/DDBJ whole genome shotgun (WGS) entry which is preliminary data.</text>
</comment>
<dbReference type="InterPro" id="IPR000994">
    <property type="entry name" value="Pept_M24"/>
</dbReference>
<dbReference type="Proteomes" id="UP000037904">
    <property type="component" value="Unassembled WGS sequence"/>
</dbReference>
<evidence type="ECO:0000313" key="5">
    <source>
        <dbReference type="Proteomes" id="UP000037904"/>
    </source>
</evidence>
<organism evidence="4 5">
    <name type="scientific">Fusarium langsethiae</name>
    <dbReference type="NCBI Taxonomy" id="179993"/>
    <lineage>
        <taxon>Eukaryota</taxon>
        <taxon>Fungi</taxon>
        <taxon>Dikarya</taxon>
        <taxon>Ascomycota</taxon>
        <taxon>Pezizomycotina</taxon>
        <taxon>Sordariomycetes</taxon>
        <taxon>Hypocreomycetidae</taxon>
        <taxon>Hypocreales</taxon>
        <taxon>Nectriaceae</taxon>
        <taxon>Fusarium</taxon>
    </lineage>
</organism>
<keyword evidence="4" id="KW-0645">Protease</keyword>
<reference evidence="4 5" key="1">
    <citation type="submission" date="2015-04" db="EMBL/GenBank/DDBJ databases">
        <title>The draft genome sequence of Fusarium langsethiae, a T-2/HT-2 mycotoxin producer.</title>
        <authorList>
            <person name="Lysoe E."/>
            <person name="Divon H.H."/>
            <person name="Terzi V."/>
            <person name="Orru L."/>
            <person name="Lamontanara A."/>
            <person name="Kolseth A.-K."/>
            <person name="Frandsen R.J."/>
            <person name="Nielsen K."/>
            <person name="Thrane U."/>
        </authorList>
    </citation>
    <scope>NUCLEOTIDE SEQUENCE [LARGE SCALE GENOMIC DNA]</scope>
    <source>
        <strain evidence="4 5">Fl201059</strain>
    </source>
</reference>
<dbReference type="AlphaFoldDB" id="A0A0N0DB42"/>
<dbReference type="EMBL" id="JXCE01000746">
    <property type="protein sequence ID" value="KPA36125.1"/>
    <property type="molecule type" value="Genomic_DNA"/>
</dbReference>
<sequence>MSRPAPGRLERLRGSMESQGIDFIVCFKPEHSFYLCGFNPIIYSHPVIGILARGNSPPILLVNTLRKDGAEATPGDRIVENYGKWFDVMTTGDTWQEAISKIITRHGNISGIKIGVELELSASNYDDLEQALPGATLIYFSETIQKCREIKDKDELDNARIAAKICNAQMVAAIGALRKPGCTEQSAVRAAWLAGFDLWASDYSHLSPAGFGSLEGGDLYSFKTWVLAGERRFLQCAAPIPRKIENEGVSVLIWSSVGGIHAELERTVFVGQVSQAEKRANNVVKSVRAQIFARLKPGIPINTLYELACGLLREWDYKAPGRIGHGIGLGAHETLSIDAKTTRRLSVGMILTIEPNVKVPVDGVKTQLSDTVVITKDGFNYLNLFPEDS</sequence>
<evidence type="ECO:0000259" key="2">
    <source>
        <dbReference type="Pfam" id="PF00557"/>
    </source>
</evidence>
<keyword evidence="4" id="KW-0031">Aminopeptidase</keyword>
<dbReference type="InterPro" id="IPR050659">
    <property type="entry name" value="Peptidase_M24B"/>
</dbReference>
<dbReference type="InterPro" id="IPR000587">
    <property type="entry name" value="Creatinase_N"/>
</dbReference>
<feature type="domain" description="Creatinase N-terminal" evidence="3">
    <location>
        <begin position="8"/>
        <end position="150"/>
    </location>
</feature>
<dbReference type="InterPro" id="IPR036005">
    <property type="entry name" value="Creatinase/aminopeptidase-like"/>
</dbReference>
<evidence type="ECO:0000256" key="1">
    <source>
        <dbReference type="ARBA" id="ARBA00020658"/>
    </source>
</evidence>
<accession>A0A0N0DB42</accession>
<keyword evidence="5" id="KW-1185">Reference proteome</keyword>
<proteinExistence type="predicted"/>
<dbReference type="CDD" id="cd01066">
    <property type="entry name" value="APP_MetAP"/>
    <property type="match status" value="1"/>
</dbReference>
<name>A0A0N0DB42_FUSLA</name>
<dbReference type="InterPro" id="IPR029149">
    <property type="entry name" value="Creatin/AminoP/Spt16_N"/>
</dbReference>
<dbReference type="Gene3D" id="3.40.350.10">
    <property type="entry name" value="Creatinase/prolidase N-terminal domain"/>
    <property type="match status" value="1"/>
</dbReference>
<dbReference type="GO" id="GO:0004177">
    <property type="term" value="F:aminopeptidase activity"/>
    <property type="evidence" value="ECO:0007669"/>
    <property type="project" value="UniProtKB-KW"/>
</dbReference>
<feature type="domain" description="Peptidase M24" evidence="2">
    <location>
        <begin position="159"/>
        <end position="376"/>
    </location>
</feature>
<evidence type="ECO:0000259" key="3">
    <source>
        <dbReference type="Pfam" id="PF01321"/>
    </source>
</evidence>
<dbReference type="SUPFAM" id="SSF55920">
    <property type="entry name" value="Creatinase/aminopeptidase"/>
    <property type="match status" value="1"/>
</dbReference>